<keyword evidence="1" id="KW-0812">Transmembrane</keyword>
<accession>A0ABY3PIQ6</accession>
<feature type="transmembrane region" description="Helical" evidence="1">
    <location>
        <begin position="12"/>
        <end position="33"/>
    </location>
</feature>
<gene>
    <name evidence="2" type="ORF">ISF26_17390</name>
</gene>
<feature type="transmembrane region" description="Helical" evidence="1">
    <location>
        <begin position="118"/>
        <end position="141"/>
    </location>
</feature>
<proteinExistence type="predicted"/>
<organism evidence="2 3">
    <name type="scientific">Gloeobacter morelensis MG652769</name>
    <dbReference type="NCBI Taxonomy" id="2781736"/>
    <lineage>
        <taxon>Bacteria</taxon>
        <taxon>Bacillati</taxon>
        <taxon>Cyanobacteriota</taxon>
        <taxon>Cyanophyceae</taxon>
        <taxon>Gloeobacterales</taxon>
        <taxon>Gloeobacteraceae</taxon>
        <taxon>Gloeobacter</taxon>
        <taxon>Gloeobacter morelensis</taxon>
    </lineage>
</organism>
<keyword evidence="3" id="KW-1185">Reference proteome</keyword>
<feature type="transmembrane region" description="Helical" evidence="1">
    <location>
        <begin position="84"/>
        <end position="106"/>
    </location>
</feature>
<evidence type="ECO:0000256" key="1">
    <source>
        <dbReference type="SAM" id="Phobius"/>
    </source>
</evidence>
<keyword evidence="1" id="KW-1133">Transmembrane helix</keyword>
<sequence length="149" mass="16965">MYDWFLIAHNLTRWLLLAAMALALGWSWFGFLSRRKWQPEDQRPGAWFANLASLQFVLGLGLFLDPSGLARNALGNLGEAMKNRQLRLFVLEHPLQMFVAIALAHLGSTRSRKAQTSAGSWLWSVVCYTSAALLILTAIPWSRPWWRLP</sequence>
<feature type="transmembrane region" description="Helical" evidence="1">
    <location>
        <begin position="45"/>
        <end position="64"/>
    </location>
</feature>
<evidence type="ECO:0000313" key="3">
    <source>
        <dbReference type="Proteomes" id="UP001054846"/>
    </source>
</evidence>
<reference evidence="2 3" key="1">
    <citation type="journal article" date="2021" name="Genome Biol. Evol.">
        <title>Complete Genome Sequencing of a Novel Gloeobacter Species from a Waterfall Cave in Mexico.</title>
        <authorList>
            <person name="Saw J.H."/>
            <person name="Cardona T."/>
            <person name="Montejano G."/>
        </authorList>
    </citation>
    <scope>NUCLEOTIDE SEQUENCE [LARGE SCALE GENOMIC DNA]</scope>
    <source>
        <strain evidence="2">MG652769</strain>
    </source>
</reference>
<evidence type="ECO:0000313" key="2">
    <source>
        <dbReference type="EMBL" id="UFP93547.1"/>
    </source>
</evidence>
<dbReference type="RefSeq" id="WP_230840597.1">
    <property type="nucleotide sequence ID" value="NZ_CP063845.1"/>
</dbReference>
<dbReference type="Proteomes" id="UP001054846">
    <property type="component" value="Chromosome"/>
</dbReference>
<keyword evidence="1" id="KW-0472">Membrane</keyword>
<name>A0ABY3PIQ6_9CYAN</name>
<protein>
    <submittedName>
        <fullName evidence="2">Uncharacterized protein</fullName>
    </submittedName>
</protein>
<dbReference type="EMBL" id="CP063845">
    <property type="protein sequence ID" value="UFP93547.1"/>
    <property type="molecule type" value="Genomic_DNA"/>
</dbReference>